<dbReference type="PANTHER" id="PTHR47939:SF1">
    <property type="entry name" value="OS04G0684500 PROTEIN"/>
    <property type="match status" value="1"/>
</dbReference>
<feature type="repeat" description="PPR" evidence="1">
    <location>
        <begin position="745"/>
        <end position="779"/>
    </location>
</feature>
<dbReference type="InterPro" id="IPR011990">
    <property type="entry name" value="TPR-like_helical_dom_sf"/>
</dbReference>
<feature type="repeat" description="PPR" evidence="1">
    <location>
        <begin position="593"/>
        <end position="627"/>
    </location>
</feature>
<dbReference type="Pfam" id="PF13812">
    <property type="entry name" value="PPR_3"/>
    <property type="match status" value="1"/>
</dbReference>
<dbReference type="Gene3D" id="1.25.40.10">
    <property type="entry name" value="Tetratricopeptide repeat domain"/>
    <property type="match status" value="2"/>
</dbReference>
<dbReference type="AlphaFoldDB" id="A0AAN6USA2"/>
<feature type="region of interest" description="Disordered" evidence="2">
    <location>
        <begin position="265"/>
        <end position="287"/>
    </location>
</feature>
<feature type="compositionally biased region" description="Basic and acidic residues" evidence="2">
    <location>
        <begin position="273"/>
        <end position="284"/>
    </location>
</feature>
<evidence type="ECO:0000313" key="3">
    <source>
        <dbReference type="EMBL" id="KAK4138297.1"/>
    </source>
</evidence>
<organism evidence="3 4">
    <name type="scientific">Trichocladium antarcticum</name>
    <dbReference type="NCBI Taxonomy" id="1450529"/>
    <lineage>
        <taxon>Eukaryota</taxon>
        <taxon>Fungi</taxon>
        <taxon>Dikarya</taxon>
        <taxon>Ascomycota</taxon>
        <taxon>Pezizomycotina</taxon>
        <taxon>Sordariomycetes</taxon>
        <taxon>Sordariomycetidae</taxon>
        <taxon>Sordariales</taxon>
        <taxon>Chaetomiaceae</taxon>
        <taxon>Trichocladium</taxon>
    </lineage>
</organism>
<sequence length="868" mass="96089">MRELNSVCLRCQLRQLVAARAHARRPAAAARWNSTAAGQHERVKTDEATGRNGRDHIHNESWTTPWMPAPRPGLNDTRSRHHSSNLAMFQSIVESRARLPAATESLQPVGPAAMGLINDVAKMQAMLERDGASLGAAYSFFEETVYPQLAKAGTAVPQIVKNQLAAILLNRLALEKPQDFESTDLPSVTRITEITVALDILKPAAWATLIIELIQQICRHSTVPDNYASIEAYENVMARRDALLRDLVGAWKVFGAQKAPVKKASFAKPQKGKHVEPRGPRADAKPQQQPTLQKVLGAMFPQYLGSTLLRPTFAAWATYKLLTDPFNRSRAIKDEAAPFLQMMKTLIFQARAPRIEDFRRVIDTFPDLHQFMRQGESGGGFVLDGVSAAGQTAEHRRISIHRQLGQAIKGRNVQAVKRAWADFWGEAATPDTARIGELSKCPDMFDYFILAYMMMWRPNMAIEVWNNMERVGIKVTIKTWNSMLQGCIKANNAKGIHTVWKKLLASRTPADTAIWTARIHGLFVCGSPDAGLRALDEMAKIWAVRSEPQFAAIAVQPTVEPVNAALAGLLRFGRDGDATKVLNWAAKQNISPDIYTFNTLLRPLVRRGDMAGIDEVFATMRTVNIQADVATFTVLLEGTLTDIGALPPARQVDLVKRILAEMKSAGVEINMQTYAKILYLLLREGDRANEPVKAVLAHIWRRGLELTSHIYTMLAEHYFARDPPDAAAVTALIENRRLHGNKAIDRVFWERVIKGYCQAGETARALDIFDRVFVAGATITFGTLHELLRALIVAADMVAAARVVSTASLIGRAEDEAAAAGDAHVAGHGGEGKRHWKHRFWHLAYEHGLLGGEEADRFREATVAEEGL</sequence>
<dbReference type="PROSITE" id="PS51375">
    <property type="entry name" value="PPR"/>
    <property type="match status" value="2"/>
</dbReference>
<reference evidence="3" key="2">
    <citation type="submission" date="2023-05" db="EMBL/GenBank/DDBJ databases">
        <authorList>
            <consortium name="Lawrence Berkeley National Laboratory"/>
            <person name="Steindorff A."/>
            <person name="Hensen N."/>
            <person name="Bonometti L."/>
            <person name="Westerberg I."/>
            <person name="Brannstrom I.O."/>
            <person name="Guillou S."/>
            <person name="Cros-Aarteil S."/>
            <person name="Calhoun S."/>
            <person name="Haridas S."/>
            <person name="Kuo A."/>
            <person name="Mondo S."/>
            <person name="Pangilinan J."/>
            <person name="Riley R."/>
            <person name="Labutti K."/>
            <person name="Andreopoulos B."/>
            <person name="Lipzen A."/>
            <person name="Chen C."/>
            <person name="Yanf M."/>
            <person name="Daum C."/>
            <person name="Ng V."/>
            <person name="Clum A."/>
            <person name="Ohm R."/>
            <person name="Martin F."/>
            <person name="Silar P."/>
            <person name="Natvig D."/>
            <person name="Lalanne C."/>
            <person name="Gautier V."/>
            <person name="Ament-Velasquez S.L."/>
            <person name="Kruys A."/>
            <person name="Hutchinson M.I."/>
            <person name="Powell A.J."/>
            <person name="Barry K."/>
            <person name="Miller A.N."/>
            <person name="Grigoriev I.V."/>
            <person name="Debuchy R."/>
            <person name="Gladieux P."/>
            <person name="Thoren M.H."/>
            <person name="Johannesson H."/>
        </authorList>
    </citation>
    <scope>NUCLEOTIDE SEQUENCE</scope>
    <source>
        <strain evidence="3">CBS 123565</strain>
    </source>
</reference>
<accession>A0AAN6USA2</accession>
<evidence type="ECO:0000256" key="2">
    <source>
        <dbReference type="SAM" id="MobiDB-lite"/>
    </source>
</evidence>
<dbReference type="PANTHER" id="PTHR47939">
    <property type="entry name" value="MEMBRANE-ASSOCIATED SALT-INDUCIBLE PROTEIN-LIKE"/>
    <property type="match status" value="1"/>
</dbReference>
<dbReference type="Proteomes" id="UP001304895">
    <property type="component" value="Unassembled WGS sequence"/>
</dbReference>
<proteinExistence type="predicted"/>
<dbReference type="EMBL" id="MU853401">
    <property type="protein sequence ID" value="KAK4138297.1"/>
    <property type="molecule type" value="Genomic_DNA"/>
</dbReference>
<evidence type="ECO:0000313" key="4">
    <source>
        <dbReference type="Proteomes" id="UP001304895"/>
    </source>
</evidence>
<feature type="compositionally biased region" description="Basic and acidic residues" evidence="2">
    <location>
        <begin position="39"/>
        <end position="59"/>
    </location>
</feature>
<dbReference type="InterPro" id="IPR050667">
    <property type="entry name" value="PPR-containing_protein"/>
</dbReference>
<dbReference type="Pfam" id="PF01535">
    <property type="entry name" value="PPR"/>
    <property type="match status" value="2"/>
</dbReference>
<evidence type="ECO:0000256" key="1">
    <source>
        <dbReference type="PROSITE-ProRule" id="PRU00708"/>
    </source>
</evidence>
<keyword evidence="4" id="KW-1185">Reference proteome</keyword>
<name>A0AAN6USA2_9PEZI</name>
<feature type="region of interest" description="Disordered" evidence="2">
    <location>
        <begin position="29"/>
        <end position="70"/>
    </location>
</feature>
<reference evidence="3" key="1">
    <citation type="journal article" date="2023" name="Mol. Phylogenet. Evol.">
        <title>Genome-scale phylogeny and comparative genomics of the fungal order Sordariales.</title>
        <authorList>
            <person name="Hensen N."/>
            <person name="Bonometti L."/>
            <person name="Westerberg I."/>
            <person name="Brannstrom I.O."/>
            <person name="Guillou S."/>
            <person name="Cros-Aarteil S."/>
            <person name="Calhoun S."/>
            <person name="Haridas S."/>
            <person name="Kuo A."/>
            <person name="Mondo S."/>
            <person name="Pangilinan J."/>
            <person name="Riley R."/>
            <person name="LaButti K."/>
            <person name="Andreopoulos B."/>
            <person name="Lipzen A."/>
            <person name="Chen C."/>
            <person name="Yan M."/>
            <person name="Daum C."/>
            <person name="Ng V."/>
            <person name="Clum A."/>
            <person name="Steindorff A."/>
            <person name="Ohm R.A."/>
            <person name="Martin F."/>
            <person name="Silar P."/>
            <person name="Natvig D.O."/>
            <person name="Lalanne C."/>
            <person name="Gautier V."/>
            <person name="Ament-Velasquez S.L."/>
            <person name="Kruys A."/>
            <person name="Hutchinson M.I."/>
            <person name="Powell A.J."/>
            <person name="Barry K."/>
            <person name="Miller A.N."/>
            <person name="Grigoriev I.V."/>
            <person name="Debuchy R."/>
            <person name="Gladieux P."/>
            <person name="Hiltunen Thoren M."/>
            <person name="Johannesson H."/>
        </authorList>
    </citation>
    <scope>NUCLEOTIDE SEQUENCE</scope>
    <source>
        <strain evidence="3">CBS 123565</strain>
    </source>
</reference>
<evidence type="ECO:0008006" key="5">
    <source>
        <dbReference type="Google" id="ProtNLM"/>
    </source>
</evidence>
<comment type="caution">
    <text evidence="3">The sequence shown here is derived from an EMBL/GenBank/DDBJ whole genome shotgun (WGS) entry which is preliminary data.</text>
</comment>
<dbReference type="InterPro" id="IPR002885">
    <property type="entry name" value="PPR_rpt"/>
</dbReference>
<protein>
    <recommendedName>
        <fullName evidence="5">Pentatricopeptide repeat-containing protein</fullName>
    </recommendedName>
</protein>
<gene>
    <name evidence="3" type="ORF">BT67DRAFT_475745</name>
</gene>